<dbReference type="Gene3D" id="1.10.287.130">
    <property type="match status" value="1"/>
</dbReference>
<keyword evidence="8" id="KW-0472">Membrane</keyword>
<feature type="transmembrane region" description="Helical" evidence="8">
    <location>
        <begin position="177"/>
        <end position="198"/>
    </location>
</feature>
<dbReference type="FunFam" id="1.10.287.130:FF:000001">
    <property type="entry name" value="Two-component sensor histidine kinase"/>
    <property type="match status" value="1"/>
</dbReference>
<comment type="caution">
    <text evidence="10">The sequence shown here is derived from an EMBL/GenBank/DDBJ whole genome shotgun (WGS) entry which is preliminary data.</text>
</comment>
<evidence type="ECO:0000256" key="6">
    <source>
        <dbReference type="ARBA" id="ARBA00023012"/>
    </source>
</evidence>
<organism evidence="10 11">
    <name type="scientific">Candidatus Entotheonella gemina</name>
    <dbReference type="NCBI Taxonomy" id="1429439"/>
    <lineage>
        <taxon>Bacteria</taxon>
        <taxon>Pseudomonadati</taxon>
        <taxon>Nitrospinota/Tectimicrobiota group</taxon>
        <taxon>Candidatus Tectimicrobiota</taxon>
        <taxon>Candidatus Entotheonellia</taxon>
        <taxon>Candidatus Entotheonellales</taxon>
        <taxon>Candidatus Entotheonellaceae</taxon>
        <taxon>Candidatus Entotheonella</taxon>
    </lineage>
</organism>
<dbReference type="PANTHER" id="PTHR43711:SF31">
    <property type="entry name" value="HISTIDINE KINASE"/>
    <property type="match status" value="1"/>
</dbReference>
<dbReference type="Proteomes" id="UP000019140">
    <property type="component" value="Unassembled WGS sequence"/>
</dbReference>
<dbReference type="InterPro" id="IPR036097">
    <property type="entry name" value="HisK_dim/P_sf"/>
</dbReference>
<dbReference type="SUPFAM" id="SSF55874">
    <property type="entry name" value="ATPase domain of HSP90 chaperone/DNA topoisomerase II/histidine kinase"/>
    <property type="match status" value="1"/>
</dbReference>
<dbReference type="GO" id="GO:0000155">
    <property type="term" value="F:phosphorelay sensor kinase activity"/>
    <property type="evidence" value="ECO:0007669"/>
    <property type="project" value="InterPro"/>
</dbReference>
<keyword evidence="6" id="KW-0902">Two-component regulatory system</keyword>
<evidence type="ECO:0000256" key="3">
    <source>
        <dbReference type="ARBA" id="ARBA00022553"/>
    </source>
</evidence>
<dbReference type="EMBL" id="AZHX01000728">
    <property type="protein sequence ID" value="ETX06332.1"/>
    <property type="molecule type" value="Genomic_DNA"/>
</dbReference>
<dbReference type="AlphaFoldDB" id="W4M9P7"/>
<proteinExistence type="predicted"/>
<evidence type="ECO:0000313" key="11">
    <source>
        <dbReference type="Proteomes" id="UP000019140"/>
    </source>
</evidence>
<keyword evidence="11" id="KW-1185">Reference proteome</keyword>
<name>W4M9P7_9BACT</name>
<evidence type="ECO:0000256" key="4">
    <source>
        <dbReference type="ARBA" id="ARBA00022679"/>
    </source>
</evidence>
<dbReference type="SMART" id="SM00388">
    <property type="entry name" value="HisKA"/>
    <property type="match status" value="1"/>
</dbReference>
<dbReference type="InterPro" id="IPR005467">
    <property type="entry name" value="His_kinase_dom"/>
</dbReference>
<evidence type="ECO:0000256" key="5">
    <source>
        <dbReference type="ARBA" id="ARBA00022777"/>
    </source>
</evidence>
<dbReference type="PRINTS" id="PR00344">
    <property type="entry name" value="BCTRLSENSOR"/>
</dbReference>
<keyword evidence="8" id="KW-0812">Transmembrane</keyword>
<dbReference type="Gene3D" id="3.30.565.10">
    <property type="entry name" value="Histidine kinase-like ATPase, C-terminal domain"/>
    <property type="match status" value="1"/>
</dbReference>
<dbReference type="InterPro" id="IPR050736">
    <property type="entry name" value="Sensor_HK_Regulatory"/>
</dbReference>
<evidence type="ECO:0000256" key="8">
    <source>
        <dbReference type="SAM" id="Phobius"/>
    </source>
</evidence>
<evidence type="ECO:0000256" key="2">
    <source>
        <dbReference type="ARBA" id="ARBA00012438"/>
    </source>
</evidence>
<dbReference type="Pfam" id="PF02518">
    <property type="entry name" value="HATPase_c"/>
    <property type="match status" value="1"/>
</dbReference>
<dbReference type="CDD" id="cd00075">
    <property type="entry name" value="HATPase"/>
    <property type="match status" value="1"/>
</dbReference>
<dbReference type="PROSITE" id="PS50109">
    <property type="entry name" value="HIS_KIN"/>
    <property type="match status" value="1"/>
</dbReference>
<evidence type="ECO:0000313" key="10">
    <source>
        <dbReference type="EMBL" id="ETX06332.1"/>
    </source>
</evidence>
<accession>W4M9P7</accession>
<dbReference type="SUPFAM" id="SSF47384">
    <property type="entry name" value="Homodimeric domain of signal transducing histidine kinase"/>
    <property type="match status" value="1"/>
</dbReference>
<evidence type="ECO:0000256" key="7">
    <source>
        <dbReference type="SAM" id="MobiDB-lite"/>
    </source>
</evidence>
<comment type="catalytic activity">
    <reaction evidence="1">
        <text>ATP + protein L-histidine = ADP + protein N-phospho-L-histidine.</text>
        <dbReference type="EC" id="2.7.13.3"/>
    </reaction>
</comment>
<keyword evidence="8" id="KW-1133">Transmembrane helix</keyword>
<evidence type="ECO:0000259" key="9">
    <source>
        <dbReference type="PROSITE" id="PS50109"/>
    </source>
</evidence>
<dbReference type="Pfam" id="PF00512">
    <property type="entry name" value="HisKA"/>
    <property type="match status" value="1"/>
</dbReference>
<dbReference type="InterPro" id="IPR036890">
    <property type="entry name" value="HATPase_C_sf"/>
</dbReference>
<feature type="region of interest" description="Disordered" evidence="7">
    <location>
        <begin position="1"/>
        <end position="46"/>
    </location>
</feature>
<dbReference type="EC" id="2.7.13.3" evidence="2"/>
<protein>
    <recommendedName>
        <fullName evidence="2">histidine kinase</fullName>
        <ecNumber evidence="2">2.7.13.3</ecNumber>
    </recommendedName>
</protein>
<feature type="compositionally biased region" description="Basic and acidic residues" evidence="7">
    <location>
        <begin position="19"/>
        <end position="38"/>
    </location>
</feature>
<keyword evidence="3" id="KW-0597">Phosphoprotein</keyword>
<dbReference type="PANTHER" id="PTHR43711">
    <property type="entry name" value="TWO-COMPONENT HISTIDINE KINASE"/>
    <property type="match status" value="1"/>
</dbReference>
<gene>
    <name evidence="10" type="ORF">ETSY2_17795</name>
</gene>
<keyword evidence="4" id="KW-0808">Transferase</keyword>
<feature type="domain" description="Histidine kinase" evidence="9">
    <location>
        <begin position="217"/>
        <end position="439"/>
    </location>
</feature>
<dbReference type="HOGENOM" id="CLU_623600_0_0_7"/>
<dbReference type="SMART" id="SM00387">
    <property type="entry name" value="HATPase_c"/>
    <property type="match status" value="1"/>
</dbReference>
<dbReference type="InterPro" id="IPR003661">
    <property type="entry name" value="HisK_dim/P_dom"/>
</dbReference>
<evidence type="ECO:0000256" key="1">
    <source>
        <dbReference type="ARBA" id="ARBA00000085"/>
    </source>
</evidence>
<dbReference type="CDD" id="cd00082">
    <property type="entry name" value="HisKA"/>
    <property type="match status" value="1"/>
</dbReference>
<dbReference type="InterPro" id="IPR003594">
    <property type="entry name" value="HATPase_dom"/>
</dbReference>
<keyword evidence="5" id="KW-0418">Kinase</keyword>
<sequence length="439" mass="49406">MQRQRKERIDIPENQSIETYREFRKLKPQPKNESDDQSARSSQPPILSFEGEIDPFQLYILQDLTFAFVRKAWRDKQRYIQGFLVDGRAFIQEVLRPRFHSSSIGSLSRWVASYHDEVLAQINPARSGSYWRRDTAGSPPSGGKTDALIYETNLSTPFHDVTVHATVSSLPLGPGSAVVHTLAIVIPAILLVGAFGLYRLASQQIKLAAAQHNFVSAVSHELKTPLTSIRMYSEMLRAGWVQDDSKRQTYYDFIFFESERLSRLVANVLQLSRLTNNSSPLDLKAFSPATLLDAVQANVQAQVEAAGFTLEVNNRLSTSIQVEVEEDAFTRIMINLVDNALKFSAQADHKIICLNLEMSGHPQPFVIFSVRDYGPGIERQHRKKIFQRFYRAGSELTRATPGTGIGLALVKELANKMHADVDVCNHQPGAEFRVMFRPG</sequence>
<reference evidence="10 11" key="1">
    <citation type="journal article" date="2014" name="Nature">
        <title>An environmental bacterial taxon with a large and distinct metabolic repertoire.</title>
        <authorList>
            <person name="Wilson M.C."/>
            <person name="Mori T."/>
            <person name="Ruckert C."/>
            <person name="Uria A.R."/>
            <person name="Helf M.J."/>
            <person name="Takada K."/>
            <person name="Gernert C."/>
            <person name="Steffens U.A."/>
            <person name="Heycke N."/>
            <person name="Schmitt S."/>
            <person name="Rinke C."/>
            <person name="Helfrich E.J."/>
            <person name="Brachmann A.O."/>
            <person name="Gurgui C."/>
            <person name="Wakimoto T."/>
            <person name="Kracht M."/>
            <person name="Crusemann M."/>
            <person name="Hentschel U."/>
            <person name="Abe I."/>
            <person name="Matsunaga S."/>
            <person name="Kalinowski J."/>
            <person name="Takeyama H."/>
            <person name="Piel J."/>
        </authorList>
    </citation>
    <scope>NUCLEOTIDE SEQUENCE [LARGE SCALE GENOMIC DNA]</scope>
    <source>
        <strain evidence="11">TSY2</strain>
    </source>
</reference>
<dbReference type="InterPro" id="IPR004358">
    <property type="entry name" value="Sig_transdc_His_kin-like_C"/>
</dbReference>